<reference evidence="2 3" key="1">
    <citation type="submission" date="2011-11" db="EMBL/GenBank/DDBJ databases">
        <title>The Noncontiguous Finished genome of Desulfosporosinus youngiae DSM 17734.</title>
        <authorList>
            <consortium name="US DOE Joint Genome Institute (JGI-PGF)"/>
            <person name="Lucas S."/>
            <person name="Han J."/>
            <person name="Lapidus A."/>
            <person name="Cheng J.-F."/>
            <person name="Goodwin L."/>
            <person name="Pitluck S."/>
            <person name="Peters L."/>
            <person name="Ovchinnikova G."/>
            <person name="Lu M."/>
            <person name="Land M.L."/>
            <person name="Hauser L."/>
            <person name="Pester M."/>
            <person name="Spring S."/>
            <person name="Ollivier B."/>
            <person name="Rattei T."/>
            <person name="Klenk H.-P."/>
            <person name="Wagner M."/>
            <person name="Loy A."/>
            <person name="Woyke T.J."/>
        </authorList>
    </citation>
    <scope>NUCLEOTIDE SEQUENCE [LARGE SCALE GENOMIC DNA]</scope>
    <source>
        <strain evidence="2 3">DSM 17734</strain>
    </source>
</reference>
<dbReference type="HOGENOM" id="CLU_1803053_0_0_9"/>
<keyword evidence="1" id="KW-0175">Coiled coil</keyword>
<evidence type="ECO:0000313" key="2">
    <source>
        <dbReference type="EMBL" id="EHQ90721.1"/>
    </source>
</evidence>
<sequence>MENDKFQEFMADQFAKMFKEMQGLRTELKGDMQELRTELKGEMQGLRTELKGDIQALKSDIVRLEDKFDKQISALHDFRVSQDQVNNDNKDAHTTFGTKIEELQLESRITDEKLDEIAEDVSYLAKKSFRQEKQLAKLNVGLK</sequence>
<dbReference type="EMBL" id="CM001441">
    <property type="protein sequence ID" value="EHQ90721.1"/>
    <property type="molecule type" value="Genomic_DNA"/>
</dbReference>
<dbReference type="Proteomes" id="UP000005104">
    <property type="component" value="Chromosome"/>
</dbReference>
<proteinExistence type="predicted"/>
<organism evidence="2 3">
    <name type="scientific">Desulfosporosinus youngiae DSM 17734</name>
    <dbReference type="NCBI Taxonomy" id="768710"/>
    <lineage>
        <taxon>Bacteria</taxon>
        <taxon>Bacillati</taxon>
        <taxon>Bacillota</taxon>
        <taxon>Clostridia</taxon>
        <taxon>Eubacteriales</taxon>
        <taxon>Desulfitobacteriaceae</taxon>
        <taxon>Desulfosporosinus</taxon>
    </lineage>
</organism>
<evidence type="ECO:0000256" key="1">
    <source>
        <dbReference type="SAM" id="Coils"/>
    </source>
</evidence>
<name>H5XWS2_9FIRM</name>
<keyword evidence="3" id="KW-1185">Reference proteome</keyword>
<dbReference type="SUPFAM" id="SSF47162">
    <property type="entry name" value="Apolipoprotein"/>
    <property type="match status" value="1"/>
</dbReference>
<protein>
    <submittedName>
        <fullName evidence="2">Cor1/Xlr/Xmr conserved region</fullName>
    </submittedName>
</protein>
<evidence type="ECO:0000313" key="3">
    <source>
        <dbReference type="Proteomes" id="UP000005104"/>
    </source>
</evidence>
<accession>H5XWS2</accession>
<feature type="coiled-coil region" evidence="1">
    <location>
        <begin position="18"/>
        <end position="74"/>
    </location>
</feature>
<dbReference type="Gene3D" id="1.20.5.170">
    <property type="match status" value="1"/>
</dbReference>
<dbReference type="OrthoDB" id="1730300at2"/>
<dbReference type="AlphaFoldDB" id="H5XWS2"/>
<dbReference type="STRING" id="768710.DesyoDRAFT_3730"/>
<dbReference type="RefSeq" id="WP_007785274.1">
    <property type="nucleotide sequence ID" value="NZ_CM001441.1"/>
</dbReference>
<gene>
    <name evidence="2" type="ORF">DesyoDRAFT_3730</name>
</gene>